<dbReference type="PANTHER" id="PTHR33392">
    <property type="entry name" value="POLYISOPRENYL-TEICHOIC ACID--PEPTIDOGLYCAN TEICHOIC ACID TRANSFERASE TAGU"/>
    <property type="match status" value="1"/>
</dbReference>
<reference evidence="5" key="2">
    <citation type="submission" date="2023-07" db="EMBL/GenBank/DDBJ databases">
        <title>Myceligenerans salitolerans sp. nov., a halotolerant actinomycete isolated from a salt lake in Xinjiang, China.</title>
        <authorList>
            <person name="Guan T."/>
        </authorList>
    </citation>
    <scope>NUCLEOTIDE SEQUENCE [LARGE SCALE GENOMIC DNA]</scope>
    <source>
        <strain evidence="5">XHU 5031</strain>
    </source>
</reference>
<organism evidence="4 5">
    <name type="scientific">Myceligenerans salitolerans</name>
    <dbReference type="NCBI Taxonomy" id="1230528"/>
    <lineage>
        <taxon>Bacteria</taxon>
        <taxon>Bacillati</taxon>
        <taxon>Actinomycetota</taxon>
        <taxon>Actinomycetes</taxon>
        <taxon>Micrococcales</taxon>
        <taxon>Promicromonosporaceae</taxon>
        <taxon>Myceligenerans</taxon>
    </lineage>
</organism>
<dbReference type="NCBIfam" id="TIGR00350">
    <property type="entry name" value="lytR_cpsA_psr"/>
    <property type="match status" value="1"/>
</dbReference>
<feature type="domain" description="Cell envelope-related transcriptional attenuator" evidence="3">
    <location>
        <begin position="75"/>
        <end position="240"/>
    </location>
</feature>
<dbReference type="Pfam" id="PF03816">
    <property type="entry name" value="LytR_cpsA_psr"/>
    <property type="match status" value="1"/>
</dbReference>
<dbReference type="InterPro" id="IPR050922">
    <property type="entry name" value="LytR/CpsA/Psr_CW_biosynth"/>
</dbReference>
<sequence>MTGVLAFAISGASAAVVRWTGNIETASTGVLTNRPKKVTPTDPSAGEPVNLLLMGSDSREGANVNIGGAADGGERSDTTILLHISGDRTRVEAVSIPRDTTVDIPSCVTAGGATTAPLYAQKFNAAFAAGALAGGDTASGALCAMQTVEALTGVFLDGFMVIDFQGFQRMIDAVGGVELCIEEEIDAPEANDLHLEPGVQPLNGKLALDYARARKGVGDGSDLSRIGRQQELLAALVRTVLSADTLANPTKTLSFVDAVTSSMTMDDETAQLDNLTGLAYSLRGLSPDAVTFLTVPNTPDPANPAANVVWTEEAGLLWENIKHDRPIDHDPAAASASPSATDGTSAASGASASPSAPDGETIDSTASPSTDDVKEAGTDPFTGADTTAVCG</sequence>
<comment type="caution">
    <text evidence="4">The sequence shown here is derived from an EMBL/GenBank/DDBJ whole genome shotgun (WGS) entry which is preliminary data.</text>
</comment>
<feature type="region of interest" description="Disordered" evidence="2">
    <location>
        <begin position="326"/>
        <end position="391"/>
    </location>
</feature>
<evidence type="ECO:0000259" key="3">
    <source>
        <dbReference type="Pfam" id="PF03816"/>
    </source>
</evidence>
<protein>
    <submittedName>
        <fullName evidence="4">LCP family protein</fullName>
    </submittedName>
</protein>
<dbReference type="InterPro" id="IPR004474">
    <property type="entry name" value="LytR_CpsA_psr"/>
</dbReference>
<dbReference type="PANTHER" id="PTHR33392:SF6">
    <property type="entry name" value="POLYISOPRENYL-TEICHOIC ACID--PEPTIDOGLYCAN TEICHOIC ACID TRANSFERASE TAGU"/>
    <property type="match status" value="1"/>
</dbReference>
<comment type="similarity">
    <text evidence="1">Belongs to the LytR/CpsA/Psr (LCP) family.</text>
</comment>
<dbReference type="Gene3D" id="3.40.630.190">
    <property type="entry name" value="LCP protein"/>
    <property type="match status" value="1"/>
</dbReference>
<gene>
    <name evidence="4" type="ORF">J0911_08945</name>
</gene>
<dbReference type="Proteomes" id="UP000664617">
    <property type="component" value="Unassembled WGS sequence"/>
</dbReference>
<evidence type="ECO:0000313" key="5">
    <source>
        <dbReference type="Proteomes" id="UP000664617"/>
    </source>
</evidence>
<dbReference type="EMBL" id="JAFMPK010000035">
    <property type="protein sequence ID" value="MBO0609157.1"/>
    <property type="molecule type" value="Genomic_DNA"/>
</dbReference>
<proteinExistence type="inferred from homology"/>
<name>A0ABS3I835_9MICO</name>
<keyword evidence="5" id="KW-1185">Reference proteome</keyword>
<evidence type="ECO:0000256" key="2">
    <source>
        <dbReference type="SAM" id="MobiDB-lite"/>
    </source>
</evidence>
<feature type="compositionally biased region" description="Low complexity" evidence="2">
    <location>
        <begin position="332"/>
        <end position="359"/>
    </location>
</feature>
<accession>A0ABS3I835</accession>
<evidence type="ECO:0000313" key="4">
    <source>
        <dbReference type="EMBL" id="MBO0609157.1"/>
    </source>
</evidence>
<evidence type="ECO:0000256" key="1">
    <source>
        <dbReference type="ARBA" id="ARBA00006068"/>
    </source>
</evidence>
<reference evidence="4 5" key="1">
    <citation type="submission" date="2021-03" db="EMBL/GenBank/DDBJ databases">
        <authorList>
            <person name="Xin L."/>
        </authorList>
    </citation>
    <scope>NUCLEOTIDE SEQUENCE [LARGE SCALE GENOMIC DNA]</scope>
    <source>
        <strain evidence="4 5">XHU 5031</strain>
    </source>
</reference>